<dbReference type="Pfam" id="PF03932">
    <property type="entry name" value="CutC"/>
    <property type="match status" value="1"/>
</dbReference>
<evidence type="ECO:0000256" key="1">
    <source>
        <dbReference type="ARBA" id="ARBA00007768"/>
    </source>
</evidence>
<keyword evidence="2" id="KW-0963">Cytoplasm</keyword>
<evidence type="ECO:0000256" key="2">
    <source>
        <dbReference type="HAMAP-Rule" id="MF_00795"/>
    </source>
</evidence>
<dbReference type="AlphaFoldDB" id="A0A0J1H7N5"/>
<keyword evidence="4" id="KW-1185">Reference proteome</keyword>
<comment type="caution">
    <text evidence="2">Once thought to be involved in copper homeostasis, experiments in E.coli have shown this is not the case.</text>
</comment>
<dbReference type="HAMAP" id="MF_00795">
    <property type="entry name" value="CutC"/>
    <property type="match status" value="1"/>
</dbReference>
<dbReference type="STRING" id="320778.ABT57_17660"/>
<accession>A0A0J1H7N5</accession>
<comment type="similarity">
    <text evidence="1 2">Belongs to the CutC family.</text>
</comment>
<dbReference type="Proteomes" id="UP000035909">
    <property type="component" value="Unassembled WGS sequence"/>
</dbReference>
<organism evidence="3 4">
    <name type="scientific">Photobacterium ganghwense</name>
    <dbReference type="NCBI Taxonomy" id="320778"/>
    <lineage>
        <taxon>Bacteria</taxon>
        <taxon>Pseudomonadati</taxon>
        <taxon>Pseudomonadota</taxon>
        <taxon>Gammaproteobacteria</taxon>
        <taxon>Vibrionales</taxon>
        <taxon>Vibrionaceae</taxon>
        <taxon>Photobacterium</taxon>
    </lineage>
</organism>
<dbReference type="OrthoDB" id="9815677at2"/>
<reference evidence="3 4" key="1">
    <citation type="submission" date="2015-05" db="EMBL/GenBank/DDBJ databases">
        <title>Photobacterium galathea sp. nov.</title>
        <authorList>
            <person name="Machado H."/>
            <person name="Gram L."/>
        </authorList>
    </citation>
    <scope>NUCLEOTIDE SEQUENCE [LARGE SCALE GENOMIC DNA]</scope>
    <source>
        <strain evidence="3 4">DSM 22954</strain>
    </source>
</reference>
<proteinExistence type="inferred from homology"/>
<name>A0A0J1H7N5_9GAMM</name>
<dbReference type="GO" id="GO:0005737">
    <property type="term" value="C:cytoplasm"/>
    <property type="evidence" value="ECO:0007669"/>
    <property type="project" value="UniProtKB-SubCell"/>
</dbReference>
<comment type="caution">
    <text evidence="3">The sequence shown here is derived from an EMBL/GenBank/DDBJ whole genome shotgun (WGS) entry which is preliminary data.</text>
</comment>
<evidence type="ECO:0000313" key="3">
    <source>
        <dbReference type="EMBL" id="KLV07708.1"/>
    </source>
</evidence>
<comment type="subcellular location">
    <subcellularLocation>
        <location evidence="2">Cytoplasm</location>
    </subcellularLocation>
</comment>
<evidence type="ECO:0000313" key="4">
    <source>
        <dbReference type="Proteomes" id="UP000035909"/>
    </source>
</evidence>
<dbReference type="FunFam" id="3.20.20.380:FF:000001">
    <property type="entry name" value="Copper homeostasis protein CutC"/>
    <property type="match status" value="1"/>
</dbReference>
<sequence>MTLRHIEVCIDNIESLHLAQQGGATRIELCSSLALGGLTPNPGLMKLAARHATVPVYAMIRPRQGDFLFSEQDKEIMLADVYAAREAGLQGIVVGGLLPDSRIDAELLGALCREAQGMGVTFHRAIDQCLEPFAALDTIMSHNCERVLTSGLKANAYEGIPVLAEMVRYCGDRLAIMAGAGLHAGNVVEIVQQTGVQEVHLSGKSTRASLMQQYSQEAYMGSAEVDDFTIPVTDPDKIRAVVQALQTLDNHTPYSHTPHNQRRS</sequence>
<dbReference type="PATRIC" id="fig|320778.3.peg.3839"/>
<dbReference type="PANTHER" id="PTHR12598">
    <property type="entry name" value="COPPER HOMEOSTASIS PROTEIN CUTC"/>
    <property type="match status" value="1"/>
</dbReference>
<protein>
    <recommendedName>
        <fullName evidence="2">PF03932 family protein CutC</fullName>
    </recommendedName>
</protein>
<dbReference type="GO" id="GO:0005507">
    <property type="term" value="F:copper ion binding"/>
    <property type="evidence" value="ECO:0007669"/>
    <property type="project" value="TreeGrafter"/>
</dbReference>
<dbReference type="InterPro" id="IPR036822">
    <property type="entry name" value="CutC-like_dom_sf"/>
</dbReference>
<dbReference type="Gene3D" id="3.20.20.380">
    <property type="entry name" value="Copper homeostasis (CutC) domain"/>
    <property type="match status" value="1"/>
</dbReference>
<gene>
    <name evidence="2" type="primary">cutC</name>
    <name evidence="3" type="ORF">ABT57_17660</name>
</gene>
<dbReference type="PANTHER" id="PTHR12598:SF0">
    <property type="entry name" value="COPPER HOMEOSTASIS PROTEIN CUTC HOMOLOG"/>
    <property type="match status" value="1"/>
</dbReference>
<dbReference type="InterPro" id="IPR005627">
    <property type="entry name" value="CutC-like"/>
</dbReference>
<dbReference type="RefSeq" id="WP_047886579.1">
    <property type="nucleotide sequence ID" value="NZ_CP071325.1"/>
</dbReference>
<dbReference type="SUPFAM" id="SSF110395">
    <property type="entry name" value="CutC-like"/>
    <property type="match status" value="1"/>
</dbReference>
<dbReference type="EMBL" id="LDOU01000016">
    <property type="protein sequence ID" value="KLV07708.1"/>
    <property type="molecule type" value="Genomic_DNA"/>
</dbReference>